<dbReference type="InterPro" id="IPR036291">
    <property type="entry name" value="NAD(P)-bd_dom_sf"/>
</dbReference>
<dbReference type="PANTHER" id="PTHR43669">
    <property type="entry name" value="5-KETO-D-GLUCONATE 5-REDUCTASE"/>
    <property type="match status" value="1"/>
</dbReference>
<proteinExistence type="inferred from homology"/>
<dbReference type="PRINTS" id="PR00080">
    <property type="entry name" value="SDRFAMILY"/>
</dbReference>
<name>A0A1L7CX57_9CORY</name>
<evidence type="ECO:0000256" key="3">
    <source>
        <dbReference type="RuleBase" id="RU000363"/>
    </source>
</evidence>
<dbReference type="AlphaFoldDB" id="A0A1L7CX57"/>
<dbReference type="PANTHER" id="PTHR43669:SF12">
    <property type="entry name" value="BLR5618 PROTEIN"/>
    <property type="match status" value="1"/>
</dbReference>
<dbReference type="InterPro" id="IPR020904">
    <property type="entry name" value="Sc_DH/Rdtase_CS"/>
</dbReference>
<dbReference type="KEGG" id="csph:CSPHI_04680"/>
<dbReference type="PRINTS" id="PR00081">
    <property type="entry name" value="GDHRDH"/>
</dbReference>
<feature type="region of interest" description="Disordered" evidence="4">
    <location>
        <begin position="192"/>
        <end position="215"/>
    </location>
</feature>
<feature type="compositionally biased region" description="Low complexity" evidence="4">
    <location>
        <begin position="193"/>
        <end position="208"/>
    </location>
</feature>
<accession>A0A1L7CX57</accession>
<dbReference type="Proteomes" id="UP000185469">
    <property type="component" value="Chromosome"/>
</dbReference>
<dbReference type="Pfam" id="PF00106">
    <property type="entry name" value="adh_short"/>
    <property type="match status" value="1"/>
</dbReference>
<dbReference type="PROSITE" id="PS00061">
    <property type="entry name" value="ADH_SHORT"/>
    <property type="match status" value="1"/>
</dbReference>
<protein>
    <recommendedName>
        <fullName evidence="7">Short-chain dehydrogenase</fullName>
    </recommendedName>
</protein>
<dbReference type="CDD" id="cd05233">
    <property type="entry name" value="SDR_c"/>
    <property type="match status" value="1"/>
</dbReference>
<dbReference type="Gene3D" id="3.40.50.720">
    <property type="entry name" value="NAD(P)-binding Rossmann-like Domain"/>
    <property type="match status" value="1"/>
</dbReference>
<dbReference type="EMBL" id="CP009248">
    <property type="protein sequence ID" value="APT90456.1"/>
    <property type="molecule type" value="Genomic_DNA"/>
</dbReference>
<sequence>MAVVTGGGAGIGRAAARRLAAEGWTVVVAGRTGATLEASCDRPGMHPVVADVTSDGSVAALFEAAGALGEVRLCLVNAGVPGPVAEFGDLAPAEFADTVAVNLTGAFRTAAAAFRAMRDQDPPGGRIIVNASIAAQVPRPRSAAYAASKAGLAGLTRVLALDGRAHGIAATRLDVGNAATGLLAGFGVAGADPAPGTRTPPGEEGPGALQPDGSHLVEPSFDVAEVARAVCYLAALPAEATVDQLTLTAAGMPFLGRG</sequence>
<evidence type="ECO:0000256" key="1">
    <source>
        <dbReference type="ARBA" id="ARBA00006484"/>
    </source>
</evidence>
<dbReference type="STRING" id="1437874.CSPHI_04680"/>
<evidence type="ECO:0000256" key="2">
    <source>
        <dbReference type="ARBA" id="ARBA00023002"/>
    </source>
</evidence>
<evidence type="ECO:0000256" key="4">
    <source>
        <dbReference type="SAM" id="MobiDB-lite"/>
    </source>
</evidence>
<evidence type="ECO:0008006" key="7">
    <source>
        <dbReference type="Google" id="ProtNLM"/>
    </source>
</evidence>
<gene>
    <name evidence="5" type="ORF">CSPHI_04680</name>
</gene>
<evidence type="ECO:0000313" key="6">
    <source>
        <dbReference type="Proteomes" id="UP000185469"/>
    </source>
</evidence>
<reference evidence="5 6" key="1">
    <citation type="submission" date="2014-08" db="EMBL/GenBank/DDBJ databases">
        <title>Complete genome sequence of Corynebacterium sphenisci CECT 5990(T) (=DSM 44792(T)), isolated from healthy wild penguins.</title>
        <authorList>
            <person name="Ruckert C."/>
            <person name="Albersmeier A."/>
            <person name="Winkler A."/>
            <person name="Kalinowski J."/>
        </authorList>
    </citation>
    <scope>NUCLEOTIDE SEQUENCE [LARGE SCALE GENOMIC DNA]</scope>
    <source>
        <strain evidence="5 6">DSM 44792</strain>
    </source>
</reference>
<keyword evidence="2" id="KW-0560">Oxidoreductase</keyword>
<keyword evidence="6" id="KW-1185">Reference proteome</keyword>
<comment type="similarity">
    <text evidence="1 3">Belongs to the short-chain dehydrogenases/reductases (SDR) family.</text>
</comment>
<dbReference type="InterPro" id="IPR002347">
    <property type="entry name" value="SDR_fam"/>
</dbReference>
<evidence type="ECO:0000313" key="5">
    <source>
        <dbReference type="EMBL" id="APT90456.1"/>
    </source>
</evidence>
<dbReference type="SUPFAM" id="SSF51735">
    <property type="entry name" value="NAD(P)-binding Rossmann-fold domains"/>
    <property type="match status" value="1"/>
</dbReference>
<organism evidence="5 6">
    <name type="scientific">Corynebacterium sphenisci DSM 44792</name>
    <dbReference type="NCBI Taxonomy" id="1437874"/>
    <lineage>
        <taxon>Bacteria</taxon>
        <taxon>Bacillati</taxon>
        <taxon>Actinomycetota</taxon>
        <taxon>Actinomycetes</taxon>
        <taxon>Mycobacteriales</taxon>
        <taxon>Corynebacteriaceae</taxon>
        <taxon>Corynebacterium</taxon>
    </lineage>
</organism>
<dbReference type="GO" id="GO:0016491">
    <property type="term" value="F:oxidoreductase activity"/>
    <property type="evidence" value="ECO:0007669"/>
    <property type="project" value="UniProtKB-KW"/>
</dbReference>